<dbReference type="Pfam" id="PF00535">
    <property type="entry name" value="Glycos_transf_2"/>
    <property type="match status" value="1"/>
</dbReference>
<evidence type="ECO:0000313" key="2">
    <source>
        <dbReference type="EMBL" id="TBU83973.1"/>
    </source>
</evidence>
<dbReference type="PANTHER" id="PTHR43685:SF2">
    <property type="entry name" value="GLYCOSYLTRANSFERASE 2-LIKE DOMAIN-CONTAINING PROTEIN"/>
    <property type="match status" value="1"/>
</dbReference>
<accession>A0A4Q9QS09</accession>
<dbReference type="OrthoDB" id="9802649at2"/>
<dbReference type="InterPro" id="IPR050834">
    <property type="entry name" value="Glycosyltransf_2"/>
</dbReference>
<reference evidence="2 3" key="1">
    <citation type="submission" date="2018-06" db="EMBL/GenBank/DDBJ databases">
        <title>Three novel Pseudomonas species isolated from symptomatic oak.</title>
        <authorList>
            <person name="Bueno-Gonzalez V."/>
            <person name="Brady C."/>
        </authorList>
    </citation>
    <scope>NUCLEOTIDE SEQUENCE [LARGE SCALE GENOMIC DNA]</scope>
    <source>
        <strain evidence="2 3">P9A</strain>
    </source>
</reference>
<dbReference type="RefSeq" id="WP_131178158.1">
    <property type="nucleotide sequence ID" value="NZ_QJUI01000001.1"/>
</dbReference>
<dbReference type="EMBL" id="QJUI01000001">
    <property type="protein sequence ID" value="TBU83973.1"/>
    <property type="molecule type" value="Genomic_DNA"/>
</dbReference>
<feature type="domain" description="Glycosyltransferase 2-like" evidence="1">
    <location>
        <begin position="7"/>
        <end position="173"/>
    </location>
</feature>
<dbReference type="GO" id="GO:0016740">
    <property type="term" value="F:transferase activity"/>
    <property type="evidence" value="ECO:0007669"/>
    <property type="project" value="UniProtKB-KW"/>
</dbReference>
<organism evidence="2 3">
    <name type="scientific">Phytopseudomonas daroniae</name>
    <dbReference type="NCBI Taxonomy" id="2487519"/>
    <lineage>
        <taxon>Bacteria</taxon>
        <taxon>Pseudomonadati</taxon>
        <taxon>Pseudomonadota</taxon>
        <taxon>Gammaproteobacteria</taxon>
        <taxon>Pseudomonadales</taxon>
        <taxon>Pseudomonadaceae</taxon>
        <taxon>Phytopseudomonas</taxon>
    </lineage>
</organism>
<dbReference type="PANTHER" id="PTHR43685">
    <property type="entry name" value="GLYCOSYLTRANSFERASE"/>
    <property type="match status" value="1"/>
</dbReference>
<keyword evidence="3" id="KW-1185">Reference proteome</keyword>
<evidence type="ECO:0000313" key="3">
    <source>
        <dbReference type="Proteomes" id="UP000292302"/>
    </source>
</evidence>
<proteinExistence type="predicted"/>
<dbReference type="Proteomes" id="UP000292302">
    <property type="component" value="Unassembled WGS sequence"/>
</dbReference>
<dbReference type="CDD" id="cd00761">
    <property type="entry name" value="Glyco_tranf_GTA_type"/>
    <property type="match status" value="1"/>
</dbReference>
<dbReference type="InterPro" id="IPR001173">
    <property type="entry name" value="Glyco_trans_2-like"/>
</dbReference>
<evidence type="ECO:0000259" key="1">
    <source>
        <dbReference type="Pfam" id="PF00535"/>
    </source>
</evidence>
<dbReference type="Gene3D" id="3.90.550.10">
    <property type="entry name" value="Spore Coat Polysaccharide Biosynthesis Protein SpsA, Chain A"/>
    <property type="match status" value="1"/>
</dbReference>
<dbReference type="InterPro" id="IPR029044">
    <property type="entry name" value="Nucleotide-diphossugar_trans"/>
</dbReference>
<name>A0A4Q9QS09_9GAMM</name>
<dbReference type="SUPFAM" id="SSF53448">
    <property type="entry name" value="Nucleotide-diphospho-sugar transferases"/>
    <property type="match status" value="1"/>
</dbReference>
<protein>
    <submittedName>
        <fullName evidence="2">Glycosyltransferase family 2 protein</fullName>
    </submittedName>
</protein>
<gene>
    <name evidence="2" type="ORF">DNK06_00845</name>
</gene>
<comment type="caution">
    <text evidence="2">The sequence shown here is derived from an EMBL/GenBank/DDBJ whole genome shotgun (WGS) entry which is preliminary data.</text>
</comment>
<sequence>MSEKLISVIIPTYNYAAVLPRAVGSVLAQLSDADAELLVIDDGSTDETPRVIAELQIAHGERFTALRKENGGLASVRNYGIAQSCGQFLIFLDADDEMLPGTLAALSAHVAEQPDTRMVIGGHHSVAFDGQRAVHPVSSIAATPEERLRAYLFDKTLSLCNGACAMHRDVFADGLYPECFRNAEDIPVFAQVLARYPCTALGAFMAVIYKHPASLRRNLAFARQTGLALVDEVFSSQRMPKRYQNLRRRYLGQRCLSLFRLFSNAGEYAEALAFYRKALRADPMVLLRWSYTRKVLRILLGSNGKRRSP</sequence>
<keyword evidence="2" id="KW-0808">Transferase</keyword>
<dbReference type="AlphaFoldDB" id="A0A4Q9QS09"/>